<evidence type="ECO:0000259" key="1">
    <source>
        <dbReference type="Pfam" id="PF00646"/>
    </source>
</evidence>
<dbReference type="InParanoid" id="B4IWT0"/>
<feature type="domain" description="F-box" evidence="1">
    <location>
        <begin position="3"/>
        <end position="38"/>
    </location>
</feature>
<dbReference type="FunCoup" id="B4IWT0">
    <property type="interactions" value="15"/>
</dbReference>
<accession>B4IWT0</accession>
<sequence>MFDKLNDDCWLKILKYVDLQEQLSLAQISNRMSFVVRYHWKQLTKACLNNEVLQVFEQQPDVMHDFLESASGSLQHLVLKEGTMGLLESWKSYSFPKLATLHCDYRFCNTEQADKNTLLLTALFPHVTNLLLLSSTSGRHLWNWYDMHELDLMCCDSLDTSVFDQVLRSISLRKLSLLLCGHSVNISESIFSILHCANLEELIIDDHHLLSTSFFLPKLLQLPRLRRFSFNSRNFYETLLQTVIKARPGQVKSLLFNDAFWNSTNMSETIQCMSNLRCLALQYDDIVSRDLFTICAMLPRLEELHLMNMRSLPMPTQLWNAIAVCKSLKVLNLSGCQLDEQFLDLSPADLDMKLCHQSESSPITLHVHKTNIENSHEKICAAFNHPNLRISFKAVDLIVWSSRFVEIEFFPSIN</sequence>
<dbReference type="HOGENOM" id="CLU_055521_0_0_1"/>
<dbReference type="KEGG" id="dgr:6557028"/>
<dbReference type="InterPro" id="IPR032675">
    <property type="entry name" value="LRR_dom_sf"/>
</dbReference>
<organism evidence="3">
    <name type="scientific">Drosophila grimshawi</name>
    <name type="common">Hawaiian fruit fly</name>
    <name type="synonym">Idiomyia grimshawi</name>
    <dbReference type="NCBI Taxonomy" id="7222"/>
    <lineage>
        <taxon>Eukaryota</taxon>
        <taxon>Metazoa</taxon>
        <taxon>Ecdysozoa</taxon>
        <taxon>Arthropoda</taxon>
        <taxon>Hexapoda</taxon>
        <taxon>Insecta</taxon>
        <taxon>Pterygota</taxon>
        <taxon>Neoptera</taxon>
        <taxon>Endopterygota</taxon>
        <taxon>Diptera</taxon>
        <taxon>Brachycera</taxon>
        <taxon>Muscomorpha</taxon>
        <taxon>Ephydroidea</taxon>
        <taxon>Drosophilidae</taxon>
        <taxon>Drosophila</taxon>
        <taxon>Hawaiian Drosophila</taxon>
    </lineage>
</organism>
<dbReference type="PhylomeDB" id="B4IWT0"/>
<evidence type="ECO:0000313" key="3">
    <source>
        <dbReference type="Proteomes" id="UP000001070"/>
    </source>
</evidence>
<gene>
    <name evidence="2" type="primary">Dgri\GH16801</name>
    <name evidence="2" type="ORF">Dgri_GH16801</name>
</gene>
<dbReference type="OrthoDB" id="8022969at2759"/>
<protein>
    <submittedName>
        <fullName evidence="2">GH16801</fullName>
    </submittedName>
</protein>
<evidence type="ECO:0000313" key="2">
    <source>
        <dbReference type="EMBL" id="EDV97331.1"/>
    </source>
</evidence>
<dbReference type="STRING" id="7222.B4IWT0"/>
<dbReference type="Pfam" id="PF00646">
    <property type="entry name" value="F-box"/>
    <property type="match status" value="1"/>
</dbReference>
<dbReference type="InterPro" id="IPR001810">
    <property type="entry name" value="F-box_dom"/>
</dbReference>
<proteinExistence type="predicted"/>
<dbReference type="Proteomes" id="UP000001070">
    <property type="component" value="Unassembled WGS sequence"/>
</dbReference>
<reference evidence="2 3" key="1">
    <citation type="journal article" date="2007" name="Nature">
        <title>Evolution of genes and genomes on the Drosophila phylogeny.</title>
        <authorList>
            <consortium name="Drosophila 12 Genomes Consortium"/>
            <person name="Clark A.G."/>
            <person name="Eisen M.B."/>
            <person name="Smith D.R."/>
            <person name="Bergman C.M."/>
            <person name="Oliver B."/>
            <person name="Markow T.A."/>
            <person name="Kaufman T.C."/>
            <person name="Kellis M."/>
            <person name="Gelbart W."/>
            <person name="Iyer V.N."/>
            <person name="Pollard D.A."/>
            <person name="Sackton T.B."/>
            <person name="Larracuente A.M."/>
            <person name="Singh N.D."/>
            <person name="Abad J.P."/>
            <person name="Abt D.N."/>
            <person name="Adryan B."/>
            <person name="Aguade M."/>
            <person name="Akashi H."/>
            <person name="Anderson W.W."/>
            <person name="Aquadro C.F."/>
            <person name="Ardell D.H."/>
            <person name="Arguello R."/>
            <person name="Artieri C.G."/>
            <person name="Barbash D.A."/>
            <person name="Barker D."/>
            <person name="Barsanti P."/>
            <person name="Batterham P."/>
            <person name="Batzoglou S."/>
            <person name="Begun D."/>
            <person name="Bhutkar A."/>
            <person name="Blanco E."/>
            <person name="Bosak S.A."/>
            <person name="Bradley R.K."/>
            <person name="Brand A.D."/>
            <person name="Brent M.R."/>
            <person name="Brooks A.N."/>
            <person name="Brown R.H."/>
            <person name="Butlin R.K."/>
            <person name="Caggese C."/>
            <person name="Calvi B.R."/>
            <person name="Bernardo de Carvalho A."/>
            <person name="Caspi A."/>
            <person name="Castrezana S."/>
            <person name="Celniker S.E."/>
            <person name="Chang J.L."/>
            <person name="Chapple C."/>
            <person name="Chatterji S."/>
            <person name="Chinwalla A."/>
            <person name="Civetta A."/>
            <person name="Clifton S.W."/>
            <person name="Comeron J.M."/>
            <person name="Costello J.C."/>
            <person name="Coyne J.A."/>
            <person name="Daub J."/>
            <person name="David R.G."/>
            <person name="Delcher A.L."/>
            <person name="Delehaunty K."/>
            <person name="Do C.B."/>
            <person name="Ebling H."/>
            <person name="Edwards K."/>
            <person name="Eickbush T."/>
            <person name="Evans J.D."/>
            <person name="Filipski A."/>
            <person name="Findeiss S."/>
            <person name="Freyhult E."/>
            <person name="Fulton L."/>
            <person name="Fulton R."/>
            <person name="Garcia A.C."/>
            <person name="Gardiner A."/>
            <person name="Garfield D.A."/>
            <person name="Garvin B.E."/>
            <person name="Gibson G."/>
            <person name="Gilbert D."/>
            <person name="Gnerre S."/>
            <person name="Godfrey J."/>
            <person name="Good R."/>
            <person name="Gotea V."/>
            <person name="Gravely B."/>
            <person name="Greenberg A.J."/>
            <person name="Griffiths-Jones S."/>
            <person name="Gross S."/>
            <person name="Guigo R."/>
            <person name="Gustafson E.A."/>
            <person name="Haerty W."/>
            <person name="Hahn M.W."/>
            <person name="Halligan D.L."/>
            <person name="Halpern A.L."/>
            <person name="Halter G.M."/>
            <person name="Han M.V."/>
            <person name="Heger A."/>
            <person name="Hillier L."/>
            <person name="Hinrichs A.S."/>
            <person name="Holmes I."/>
            <person name="Hoskins R.A."/>
            <person name="Hubisz M.J."/>
            <person name="Hultmark D."/>
            <person name="Huntley M.A."/>
            <person name="Jaffe D.B."/>
            <person name="Jagadeeshan S."/>
            <person name="Jeck W.R."/>
            <person name="Johnson J."/>
            <person name="Jones C.D."/>
            <person name="Jordan W.C."/>
            <person name="Karpen G.H."/>
            <person name="Kataoka E."/>
            <person name="Keightley P.D."/>
            <person name="Kheradpour P."/>
            <person name="Kirkness E.F."/>
            <person name="Koerich L.B."/>
            <person name="Kristiansen K."/>
            <person name="Kudrna D."/>
            <person name="Kulathinal R.J."/>
            <person name="Kumar S."/>
            <person name="Kwok R."/>
            <person name="Lander E."/>
            <person name="Langley C.H."/>
            <person name="Lapoint R."/>
            <person name="Lazzaro B.P."/>
            <person name="Lee S.J."/>
            <person name="Levesque L."/>
            <person name="Li R."/>
            <person name="Lin C.F."/>
            <person name="Lin M.F."/>
            <person name="Lindblad-Toh K."/>
            <person name="Llopart A."/>
            <person name="Long M."/>
            <person name="Low L."/>
            <person name="Lozovsky E."/>
            <person name="Lu J."/>
            <person name="Luo M."/>
            <person name="Machado C.A."/>
            <person name="Makalowski W."/>
            <person name="Marzo M."/>
            <person name="Matsuda M."/>
            <person name="Matzkin L."/>
            <person name="McAllister B."/>
            <person name="McBride C.S."/>
            <person name="McKernan B."/>
            <person name="McKernan K."/>
            <person name="Mendez-Lago M."/>
            <person name="Minx P."/>
            <person name="Mollenhauer M.U."/>
            <person name="Montooth K."/>
            <person name="Mount S.M."/>
            <person name="Mu X."/>
            <person name="Myers E."/>
            <person name="Negre B."/>
            <person name="Newfeld S."/>
            <person name="Nielsen R."/>
            <person name="Noor M.A."/>
            <person name="O'Grady P."/>
            <person name="Pachter L."/>
            <person name="Papaceit M."/>
            <person name="Parisi M.J."/>
            <person name="Parisi M."/>
            <person name="Parts L."/>
            <person name="Pedersen J.S."/>
            <person name="Pesole G."/>
            <person name="Phillippy A.M."/>
            <person name="Ponting C.P."/>
            <person name="Pop M."/>
            <person name="Porcelli D."/>
            <person name="Powell J.R."/>
            <person name="Prohaska S."/>
            <person name="Pruitt K."/>
            <person name="Puig M."/>
            <person name="Quesneville H."/>
            <person name="Ram K.R."/>
            <person name="Rand D."/>
            <person name="Rasmussen M.D."/>
            <person name="Reed L.K."/>
            <person name="Reenan R."/>
            <person name="Reily A."/>
            <person name="Remington K.A."/>
            <person name="Rieger T.T."/>
            <person name="Ritchie M.G."/>
            <person name="Robin C."/>
            <person name="Rogers Y.H."/>
            <person name="Rohde C."/>
            <person name="Rozas J."/>
            <person name="Rubenfield M.J."/>
            <person name="Ruiz A."/>
            <person name="Russo S."/>
            <person name="Salzberg S.L."/>
            <person name="Sanchez-Gracia A."/>
            <person name="Saranga D.J."/>
            <person name="Sato H."/>
            <person name="Schaeffer S.W."/>
            <person name="Schatz M.C."/>
            <person name="Schlenke T."/>
            <person name="Schwartz R."/>
            <person name="Segarra C."/>
            <person name="Singh R.S."/>
            <person name="Sirot L."/>
            <person name="Sirota M."/>
            <person name="Sisneros N.B."/>
            <person name="Smith C.D."/>
            <person name="Smith T.F."/>
            <person name="Spieth J."/>
            <person name="Stage D.E."/>
            <person name="Stark A."/>
            <person name="Stephan W."/>
            <person name="Strausberg R.L."/>
            <person name="Strempel S."/>
            <person name="Sturgill D."/>
            <person name="Sutton G."/>
            <person name="Sutton G.G."/>
            <person name="Tao W."/>
            <person name="Teichmann S."/>
            <person name="Tobari Y.N."/>
            <person name="Tomimura Y."/>
            <person name="Tsolas J.M."/>
            <person name="Valente V.L."/>
            <person name="Venter E."/>
            <person name="Venter J.C."/>
            <person name="Vicario S."/>
            <person name="Vieira F.G."/>
            <person name="Vilella A.J."/>
            <person name="Villasante A."/>
            <person name="Walenz B."/>
            <person name="Wang J."/>
            <person name="Wasserman M."/>
            <person name="Watts T."/>
            <person name="Wilson D."/>
            <person name="Wilson R.K."/>
            <person name="Wing R.A."/>
            <person name="Wolfner M.F."/>
            <person name="Wong A."/>
            <person name="Wong G.K."/>
            <person name="Wu C.I."/>
            <person name="Wu G."/>
            <person name="Yamamoto D."/>
            <person name="Yang H.P."/>
            <person name="Yang S.P."/>
            <person name="Yorke J.A."/>
            <person name="Yoshida K."/>
            <person name="Zdobnov E."/>
            <person name="Zhang P."/>
            <person name="Zhang Y."/>
            <person name="Zimin A.V."/>
            <person name="Baldwin J."/>
            <person name="Abdouelleil A."/>
            <person name="Abdulkadir J."/>
            <person name="Abebe A."/>
            <person name="Abera B."/>
            <person name="Abreu J."/>
            <person name="Acer S.C."/>
            <person name="Aftuck L."/>
            <person name="Alexander A."/>
            <person name="An P."/>
            <person name="Anderson E."/>
            <person name="Anderson S."/>
            <person name="Arachi H."/>
            <person name="Azer M."/>
            <person name="Bachantsang P."/>
            <person name="Barry A."/>
            <person name="Bayul T."/>
            <person name="Berlin A."/>
            <person name="Bessette D."/>
            <person name="Bloom T."/>
            <person name="Blye J."/>
            <person name="Boguslavskiy L."/>
            <person name="Bonnet C."/>
            <person name="Boukhgalter B."/>
            <person name="Bourzgui I."/>
            <person name="Brown A."/>
            <person name="Cahill P."/>
            <person name="Channer S."/>
            <person name="Cheshatsang Y."/>
            <person name="Chuda L."/>
            <person name="Citroen M."/>
            <person name="Collymore A."/>
            <person name="Cooke P."/>
            <person name="Costello M."/>
            <person name="D'Aco K."/>
            <person name="Daza R."/>
            <person name="De Haan G."/>
            <person name="DeGray S."/>
            <person name="DeMaso C."/>
            <person name="Dhargay N."/>
            <person name="Dooley K."/>
            <person name="Dooley E."/>
            <person name="Doricent M."/>
            <person name="Dorje P."/>
            <person name="Dorjee K."/>
            <person name="Dupes A."/>
            <person name="Elong R."/>
            <person name="Falk J."/>
            <person name="Farina A."/>
            <person name="Faro S."/>
            <person name="Ferguson D."/>
            <person name="Fisher S."/>
            <person name="Foley C.D."/>
            <person name="Franke A."/>
            <person name="Friedrich D."/>
            <person name="Gadbois L."/>
            <person name="Gearin G."/>
            <person name="Gearin C.R."/>
            <person name="Giannoukos G."/>
            <person name="Goode T."/>
            <person name="Graham J."/>
            <person name="Grandbois E."/>
            <person name="Grewal S."/>
            <person name="Gyaltsen K."/>
            <person name="Hafez N."/>
            <person name="Hagos B."/>
            <person name="Hall J."/>
            <person name="Henson C."/>
            <person name="Hollinger A."/>
            <person name="Honan T."/>
            <person name="Huard M.D."/>
            <person name="Hughes L."/>
            <person name="Hurhula B."/>
            <person name="Husby M.E."/>
            <person name="Kamat A."/>
            <person name="Kanga B."/>
            <person name="Kashin S."/>
            <person name="Khazanovich D."/>
            <person name="Kisner P."/>
            <person name="Lance K."/>
            <person name="Lara M."/>
            <person name="Lee W."/>
            <person name="Lennon N."/>
            <person name="Letendre F."/>
            <person name="LeVine R."/>
            <person name="Lipovsky A."/>
            <person name="Liu X."/>
            <person name="Liu J."/>
            <person name="Liu S."/>
            <person name="Lokyitsang T."/>
            <person name="Lokyitsang Y."/>
            <person name="Lubonja R."/>
            <person name="Lui A."/>
            <person name="MacDonald P."/>
            <person name="Magnisalis V."/>
            <person name="Maru K."/>
            <person name="Matthews C."/>
            <person name="McCusker W."/>
            <person name="McDonough S."/>
            <person name="Mehta T."/>
            <person name="Meldrim J."/>
            <person name="Meneus L."/>
            <person name="Mihai O."/>
            <person name="Mihalev A."/>
            <person name="Mihova T."/>
            <person name="Mittelman R."/>
            <person name="Mlenga V."/>
            <person name="Montmayeur A."/>
            <person name="Mulrain L."/>
            <person name="Navidi A."/>
            <person name="Naylor J."/>
            <person name="Negash T."/>
            <person name="Nguyen T."/>
            <person name="Nguyen N."/>
            <person name="Nicol R."/>
            <person name="Norbu C."/>
            <person name="Norbu N."/>
            <person name="Novod N."/>
            <person name="O'Neill B."/>
            <person name="Osman S."/>
            <person name="Markiewicz E."/>
            <person name="Oyono O.L."/>
            <person name="Patti C."/>
            <person name="Phunkhang P."/>
            <person name="Pierre F."/>
            <person name="Priest M."/>
            <person name="Raghuraman S."/>
            <person name="Rege F."/>
            <person name="Reyes R."/>
            <person name="Rise C."/>
            <person name="Rogov P."/>
            <person name="Ross K."/>
            <person name="Ryan E."/>
            <person name="Settipalli S."/>
            <person name="Shea T."/>
            <person name="Sherpa N."/>
            <person name="Shi L."/>
            <person name="Shih D."/>
            <person name="Sparrow T."/>
            <person name="Spaulding J."/>
            <person name="Stalker J."/>
            <person name="Stange-Thomann N."/>
            <person name="Stavropoulos S."/>
            <person name="Stone C."/>
            <person name="Strader C."/>
            <person name="Tesfaye S."/>
            <person name="Thomson T."/>
            <person name="Thoulutsang Y."/>
            <person name="Thoulutsang D."/>
            <person name="Topham K."/>
            <person name="Topping I."/>
            <person name="Tsamla T."/>
            <person name="Vassiliev H."/>
            <person name="Vo A."/>
            <person name="Wangchuk T."/>
            <person name="Wangdi T."/>
            <person name="Weiand M."/>
            <person name="Wilkinson J."/>
            <person name="Wilson A."/>
            <person name="Yadav S."/>
            <person name="Young G."/>
            <person name="Yu Q."/>
            <person name="Zembek L."/>
            <person name="Zhong D."/>
            <person name="Zimmer A."/>
            <person name="Zwirko Z."/>
            <person name="Jaffe D.B."/>
            <person name="Alvarez P."/>
            <person name="Brockman W."/>
            <person name="Butler J."/>
            <person name="Chin C."/>
            <person name="Gnerre S."/>
            <person name="Grabherr M."/>
            <person name="Kleber M."/>
            <person name="Mauceli E."/>
            <person name="MacCallum I."/>
        </authorList>
    </citation>
    <scope>NUCLEOTIDE SEQUENCE [LARGE SCALE GENOMIC DNA]</scope>
    <source>
        <strain evidence="3">Tucson 15287-2541.00</strain>
    </source>
</reference>
<dbReference type="AlphaFoldDB" id="B4IWT0"/>
<name>B4IWT0_DROGR</name>
<dbReference type="Gene3D" id="3.80.10.10">
    <property type="entry name" value="Ribonuclease Inhibitor"/>
    <property type="match status" value="1"/>
</dbReference>
<keyword evidence="3" id="KW-1185">Reference proteome</keyword>
<dbReference type="SUPFAM" id="SSF52047">
    <property type="entry name" value="RNI-like"/>
    <property type="match status" value="1"/>
</dbReference>
<dbReference type="EMBL" id="CH916366">
    <property type="protein sequence ID" value="EDV97331.1"/>
    <property type="molecule type" value="Genomic_DNA"/>
</dbReference>
<dbReference type="OMA" id="LHLHNTG"/>
<dbReference type="eggNOG" id="ENOG502T9NS">
    <property type="taxonomic scope" value="Eukaryota"/>
</dbReference>